<keyword evidence="1" id="KW-0732">Signal</keyword>
<dbReference type="RefSeq" id="WP_195870044.1">
    <property type="nucleotide sequence ID" value="NZ_JADOET010000001.1"/>
</dbReference>
<evidence type="ECO:0000259" key="2">
    <source>
        <dbReference type="Pfam" id="PF13568"/>
    </source>
</evidence>
<reference evidence="3 4" key="1">
    <citation type="submission" date="2020-11" db="EMBL/GenBank/DDBJ databases">
        <title>Winogradskyella marina sp. nov., isolated from marine sediment.</title>
        <authorList>
            <person name="Bo J."/>
            <person name="Wang S."/>
            <person name="Song X."/>
            <person name="Du Z."/>
        </authorList>
    </citation>
    <scope>NUCLEOTIDE SEQUENCE [LARGE SCALE GENOMIC DNA]</scope>
    <source>
        <strain evidence="3 4">F6397</strain>
    </source>
</reference>
<feature type="domain" description="Outer membrane protein beta-barrel" evidence="2">
    <location>
        <begin position="21"/>
        <end position="187"/>
    </location>
</feature>
<evidence type="ECO:0000256" key="1">
    <source>
        <dbReference type="SAM" id="SignalP"/>
    </source>
</evidence>
<protein>
    <submittedName>
        <fullName evidence="3">PorT family protein</fullName>
    </submittedName>
</protein>
<evidence type="ECO:0000313" key="3">
    <source>
        <dbReference type="EMBL" id="MBF8148776.1"/>
    </source>
</evidence>
<name>A0ABS0EEA4_9FLAO</name>
<accession>A0ABS0EEA4</accession>
<feature type="chain" id="PRO_5046776601" evidence="1">
    <location>
        <begin position="22"/>
        <end position="214"/>
    </location>
</feature>
<keyword evidence="4" id="KW-1185">Reference proteome</keyword>
<dbReference type="Pfam" id="PF13568">
    <property type="entry name" value="OMP_b-brl_2"/>
    <property type="match status" value="1"/>
</dbReference>
<proteinExistence type="predicted"/>
<evidence type="ECO:0000313" key="4">
    <source>
        <dbReference type="Proteomes" id="UP000611215"/>
    </source>
</evidence>
<feature type="signal peptide" evidence="1">
    <location>
        <begin position="1"/>
        <end position="21"/>
    </location>
</feature>
<dbReference type="Proteomes" id="UP000611215">
    <property type="component" value="Unassembled WGS sequence"/>
</dbReference>
<dbReference type="InterPro" id="IPR025665">
    <property type="entry name" value="Beta-barrel_OMP_2"/>
</dbReference>
<gene>
    <name evidence="3" type="ORF">ITJ86_02640</name>
</gene>
<comment type="caution">
    <text evidence="3">The sequence shown here is derived from an EMBL/GenBank/DDBJ whole genome shotgun (WGS) entry which is preliminary data.</text>
</comment>
<sequence>MKNIKLLLLALGCVFTSQISAQNDFKIGVNAGLNYPSNRGYVYAKNNNFKIGHLFGVTLEYYLKENLSIKANVNYERKVRKKQLTYFNNQAEETGKENFEDLYEYINIPIVLKHEFGNSKFFVNGGVFVNYLFNQKLDTDYPNDNRISKTEQKKIDFGLSVGIGTIIALNEKNELTIELRDDLGVIDTGGVPEIYEGSINTNAVKLILGWNLGI</sequence>
<organism evidence="3 4">
    <name type="scientific">Winogradskyella marina</name>
    <dbReference type="NCBI Taxonomy" id="2785530"/>
    <lineage>
        <taxon>Bacteria</taxon>
        <taxon>Pseudomonadati</taxon>
        <taxon>Bacteroidota</taxon>
        <taxon>Flavobacteriia</taxon>
        <taxon>Flavobacteriales</taxon>
        <taxon>Flavobacteriaceae</taxon>
        <taxon>Winogradskyella</taxon>
    </lineage>
</organism>
<dbReference type="Gene3D" id="2.40.160.20">
    <property type="match status" value="1"/>
</dbReference>
<dbReference type="EMBL" id="JADOET010000001">
    <property type="protein sequence ID" value="MBF8148776.1"/>
    <property type="molecule type" value="Genomic_DNA"/>
</dbReference>